<proteinExistence type="inferred from homology"/>
<feature type="region of interest" description="Disordered" evidence="16">
    <location>
        <begin position="1"/>
        <end position="27"/>
    </location>
</feature>
<dbReference type="GO" id="GO:0072344">
    <property type="term" value="P:rescue of stalled ribosome"/>
    <property type="evidence" value="ECO:0007669"/>
    <property type="project" value="UniProtKB-UniRule"/>
</dbReference>
<dbReference type="GO" id="GO:1990112">
    <property type="term" value="C:RQC complex"/>
    <property type="evidence" value="ECO:0007669"/>
    <property type="project" value="UniProtKB-UniRule"/>
</dbReference>
<keyword evidence="13 15" id="KW-0862">Zinc</keyword>
<dbReference type="SMART" id="SM00744">
    <property type="entry name" value="RINGv"/>
    <property type="match status" value="1"/>
</dbReference>
<evidence type="ECO:0000256" key="9">
    <source>
        <dbReference type="ARBA" id="ARBA00022723"/>
    </source>
</evidence>
<dbReference type="EMBL" id="HACM01010652">
    <property type="protein sequence ID" value="CRZ11094.1"/>
    <property type="molecule type" value="Transcribed_RNA"/>
</dbReference>
<accession>A0A0H5RQU7</accession>
<dbReference type="InterPro" id="IPR054477">
    <property type="entry name" value="LTN1_E3_ligase_6th"/>
</dbReference>
<evidence type="ECO:0000256" key="13">
    <source>
        <dbReference type="ARBA" id="ARBA00022833"/>
    </source>
</evidence>
<evidence type="ECO:0000256" key="2">
    <source>
        <dbReference type="ARBA" id="ARBA00004514"/>
    </source>
</evidence>
<evidence type="ECO:0000256" key="3">
    <source>
        <dbReference type="ARBA" id="ARBA00004906"/>
    </source>
</evidence>
<dbReference type="EC" id="2.3.2.27" evidence="5 15"/>
<dbReference type="InterPro" id="IPR054478">
    <property type="entry name" value="LTN1_UBC"/>
</dbReference>
<dbReference type="InterPro" id="IPR013083">
    <property type="entry name" value="Znf_RING/FYVE/PHD"/>
</dbReference>
<dbReference type="InterPro" id="IPR039795">
    <property type="entry name" value="LTN1/Rkr1"/>
</dbReference>
<dbReference type="FunFam" id="3.30.40.10:FF:000038">
    <property type="entry name" value="E3 ubiquitin-protein ligase listerin"/>
    <property type="match status" value="1"/>
</dbReference>
<dbReference type="Gene3D" id="3.30.40.10">
    <property type="entry name" value="Zinc/RING finger domain, C3HC4 (zinc finger)"/>
    <property type="match status" value="1"/>
</dbReference>
<dbReference type="Pfam" id="PF23009">
    <property type="entry name" value="UBC_like"/>
    <property type="match status" value="1"/>
</dbReference>
<comment type="pathway">
    <text evidence="3 15">Protein modification; protein ubiquitination.</text>
</comment>
<dbReference type="Gene3D" id="1.25.10.10">
    <property type="entry name" value="Leucine-rich Repeat Variant"/>
    <property type="match status" value="1"/>
</dbReference>
<evidence type="ECO:0000256" key="6">
    <source>
        <dbReference type="ARBA" id="ARBA00017157"/>
    </source>
</evidence>
<evidence type="ECO:0000256" key="1">
    <source>
        <dbReference type="ARBA" id="ARBA00000900"/>
    </source>
</evidence>
<protein>
    <recommendedName>
        <fullName evidence="6 15">E3 ubiquitin-protein ligase listerin</fullName>
        <ecNumber evidence="5 15">2.3.2.27</ecNumber>
    </recommendedName>
    <alternativeName>
        <fullName evidence="15">RING-type E3 ubiquitin transferase listerin</fullName>
    </alternativeName>
</protein>
<dbReference type="SUPFAM" id="SSF57850">
    <property type="entry name" value="RING/U-box"/>
    <property type="match status" value="1"/>
</dbReference>
<evidence type="ECO:0000256" key="12">
    <source>
        <dbReference type="ARBA" id="ARBA00022786"/>
    </source>
</evidence>
<comment type="subunit">
    <text evidence="15">Component of the ribosome quality control complex (RQC).</text>
</comment>
<dbReference type="GO" id="GO:0043023">
    <property type="term" value="F:ribosomal large subunit binding"/>
    <property type="evidence" value="ECO:0007669"/>
    <property type="project" value="TreeGrafter"/>
</dbReference>
<dbReference type="GO" id="GO:0008270">
    <property type="term" value="F:zinc ion binding"/>
    <property type="evidence" value="ECO:0007669"/>
    <property type="project" value="UniProtKB-KW"/>
</dbReference>
<keyword evidence="11 14" id="KW-0863">Zinc-finger</keyword>
<evidence type="ECO:0000256" key="8">
    <source>
        <dbReference type="ARBA" id="ARBA00022679"/>
    </source>
</evidence>
<keyword evidence="8 15" id="KW-0808">Transferase</keyword>
<evidence type="ECO:0000256" key="11">
    <source>
        <dbReference type="ARBA" id="ARBA00022771"/>
    </source>
</evidence>
<dbReference type="SMART" id="SM00184">
    <property type="entry name" value="RING"/>
    <property type="match status" value="1"/>
</dbReference>
<dbReference type="Pfam" id="PF13639">
    <property type="entry name" value="zf-RING_2"/>
    <property type="match status" value="1"/>
</dbReference>
<dbReference type="GO" id="GO:1990116">
    <property type="term" value="P:ribosome-associated ubiquitin-dependent protein catabolic process"/>
    <property type="evidence" value="ECO:0007669"/>
    <property type="project" value="UniProtKB-UniRule"/>
</dbReference>
<dbReference type="PROSITE" id="PS50089">
    <property type="entry name" value="ZF_RING_2"/>
    <property type="match status" value="1"/>
</dbReference>
<keyword evidence="9 15" id="KW-0479">Metal-binding</keyword>
<dbReference type="CDD" id="cd16491">
    <property type="entry name" value="RING-CH-C4HC3_LTN1"/>
    <property type="match status" value="1"/>
</dbReference>
<dbReference type="GO" id="GO:0016567">
    <property type="term" value="P:protein ubiquitination"/>
    <property type="evidence" value="ECO:0007669"/>
    <property type="project" value="UniProtKB-UniPathway"/>
</dbReference>
<dbReference type="GO" id="GO:0061630">
    <property type="term" value="F:ubiquitin protein ligase activity"/>
    <property type="evidence" value="ECO:0007669"/>
    <property type="project" value="UniProtKB-UniRule"/>
</dbReference>
<evidence type="ECO:0000256" key="16">
    <source>
        <dbReference type="SAM" id="MobiDB-lite"/>
    </source>
</evidence>
<dbReference type="Pfam" id="PF22958">
    <property type="entry name" value="Ltn1_1st"/>
    <property type="match status" value="1"/>
</dbReference>
<dbReference type="UniPathway" id="UPA00143"/>
<evidence type="ECO:0000259" key="17">
    <source>
        <dbReference type="PROSITE" id="PS50089"/>
    </source>
</evidence>
<dbReference type="InterPro" id="IPR011016">
    <property type="entry name" value="Znf_RING-CH"/>
</dbReference>
<dbReference type="InterPro" id="IPR001841">
    <property type="entry name" value="Znf_RING"/>
</dbReference>
<evidence type="ECO:0000256" key="14">
    <source>
        <dbReference type="PROSITE-ProRule" id="PRU00175"/>
    </source>
</evidence>
<dbReference type="PANTHER" id="PTHR12389:SF0">
    <property type="entry name" value="E3 UBIQUITIN-PROTEIN LIGASE LISTERIN"/>
    <property type="match status" value="1"/>
</dbReference>
<comment type="subcellular location">
    <subcellularLocation>
        <location evidence="2">Cytoplasm</location>
        <location evidence="2">Cytosol</location>
    </subcellularLocation>
</comment>
<dbReference type="InterPro" id="IPR016024">
    <property type="entry name" value="ARM-type_fold"/>
</dbReference>
<dbReference type="PANTHER" id="PTHR12389">
    <property type="entry name" value="ZINC FINGER PROTEIN 294"/>
    <property type="match status" value="1"/>
</dbReference>
<dbReference type="InterPro" id="IPR011989">
    <property type="entry name" value="ARM-like"/>
</dbReference>
<evidence type="ECO:0000256" key="10">
    <source>
        <dbReference type="ARBA" id="ARBA00022737"/>
    </source>
</evidence>
<sequence>LGRTMRRTGGKSSEASKVSKKKNAENRVAKLSGASSARFAEHIVEPSSGPAPTIFKGGLASFRLSADSPAGGIDSGLSDNPEYNRCVRLLGKRDPITRVKALASIQELFQSGDIDMVKELTPLWAKRFNRLTLDNSRLVRQAAHETMDALISVIGKFISPVLPVIAGPWLCSLHDPANSVSIAANASFATAFPDTSKQETARQYLLPHFLSYSSSTLKMSVKDFSEPHDSKDEVEERYNRVISCCIMAASSFPASSVLELRQTILQFLKLGRVAIYRSVLEFITKHCTNWEDPGEGYSILYSSNQISRRYMWPALIALSSRFPNHWSSEHIDQLLQLINSPEADQHTYTSCVPILKSWKESTSIAPAFTYYQRLLTAIWSAADRFTLGQKIADSLLDAYSSCFRLIYSYCLSGAIRTELLQQFVVNRISEAFSRLQSAVDRGPIELIFPRAKVIASTFVVLGGIFRLDLPAEWDKSSLVAICEQALSSGGAMCHSVYELVAAANQPGLADQVFAMAVSRWEVPYITLSDMLLDDIKLSQEMESFIFQSWKTAVLSATVPPVYFKFVCRAIPSYNSQLFECVSAHSSNTVLIQLVVHISVEATESFLFQKLSAAVLARFFAPSTLINDIDQFHNAFSILLSYPSQEDHVIRQLLDHLVVLSKMVQDNTAQSRFIADPSAFELLCAQACVAILALCETGMRSEILSDCYFWLGCLLFSVHNCDEDVDSESIYETVSPYIAHLSTLAQEKWSSLSVRPCGNICDSLLQQIVHCRVSDFDHTLWANFVHSVPTDAINECFPSYSTLLSLVNPDTAVVIRDALIETVEMLEDVSCVSAHLLPSLGMMESHLFLDRRAQRLFSRYVLDRTFSSDVLTEMFAIAWSIADEFPDRYSFQDYLRTLCLTIVKPYPDLIVEQFSIVPVCTIKSALIPAIHSLGTELAVELLERSCTCWTEMCMEGASDVEGAAKCLSVAILVGVDIPRDAVWSCAALLSTKPEMWRSWSQVTSAAILTFPVFESSNEIVDCITWIVDTLQEQGDDSERVNAALSLLSAVVNTCGSTPAHIHDAIDHCLPLLSPSSLNGIASVPSMVSNLGQIISHFDVMVLPDDARHLLMNNLLQEMLSPNAEMALLGYRLMSRIIVCEAKANRVELNPPPGSNDIKAIAESFYPSFLFEVIASSPDIDASPAFVRRYMLVWLTYIDMFSIINAEIKDTVLSFIRDMMPANCMSSFFEEVLEHILGSPPTTPTLCLESNIPSPTIRAATYLRRVRRSPHSCRLFSSLASLVYYRALSAFPVLSRVWWASCERSAAEAYRKVTAKRFTALLIEDEVSALKSAALDDGFSIRCSKSGEITASLKHAEIALRLVIRLPSEHPLRAAEVDLSDTKGVDIKRSKWWTLNISMILSSRNGSVRDAVWLWKKNVDAHFDGIEDCPICFSIIHAVTDQIPRLSCRVCKHKFHAACLYKWFSSSSGSSCPLCRSVF</sequence>
<reference evidence="18" key="1">
    <citation type="submission" date="2015-04" db="EMBL/GenBank/DDBJ databases">
        <title>The genome sequence of the plant pathogenic Rhizarian Plasmodiophora brassicae reveals insights in its biotrophic life cycle and the origin of chitin synthesis.</title>
        <authorList>
            <person name="Schwelm A."/>
            <person name="Fogelqvist J."/>
            <person name="Knaust A."/>
            <person name="Julke S."/>
            <person name="Lilja T."/>
            <person name="Dhandapani V."/>
            <person name="Bonilla-Rosso G."/>
            <person name="Karlsson M."/>
            <person name="Shevchenko A."/>
            <person name="Choi S.R."/>
            <person name="Kim H.G."/>
            <person name="Park J.Y."/>
            <person name="Lim Y.P."/>
            <person name="Ludwig-Muller J."/>
            <person name="Dixelius C."/>
        </authorList>
    </citation>
    <scope>NUCLEOTIDE SEQUENCE</scope>
    <source>
        <tissue evidence="18">Potato root galls</tissue>
    </source>
</reference>
<dbReference type="InterPro" id="IPR054476">
    <property type="entry name" value="Ltn1_N"/>
</dbReference>
<feature type="non-terminal residue" evidence="18">
    <location>
        <position position="1"/>
    </location>
</feature>
<evidence type="ECO:0000256" key="5">
    <source>
        <dbReference type="ARBA" id="ARBA00012483"/>
    </source>
</evidence>
<keyword evidence="10" id="KW-0677">Repeat</keyword>
<organism evidence="18">
    <name type="scientific">Spongospora subterranea</name>
    <dbReference type="NCBI Taxonomy" id="70186"/>
    <lineage>
        <taxon>Eukaryota</taxon>
        <taxon>Sar</taxon>
        <taxon>Rhizaria</taxon>
        <taxon>Endomyxa</taxon>
        <taxon>Phytomyxea</taxon>
        <taxon>Plasmodiophorida</taxon>
        <taxon>Plasmodiophoridae</taxon>
        <taxon>Spongospora</taxon>
    </lineage>
</organism>
<keyword evidence="7" id="KW-0963">Cytoplasm</keyword>
<evidence type="ECO:0000256" key="7">
    <source>
        <dbReference type="ARBA" id="ARBA00022490"/>
    </source>
</evidence>
<evidence type="ECO:0000256" key="15">
    <source>
        <dbReference type="RuleBase" id="RU367090"/>
    </source>
</evidence>
<dbReference type="Pfam" id="PF22999">
    <property type="entry name" value="LTN1_E3_ligase_6th"/>
    <property type="match status" value="1"/>
</dbReference>
<dbReference type="InterPro" id="IPR039804">
    <property type="entry name" value="RING-CH-C4HC3_LTN1"/>
</dbReference>
<comment type="similarity">
    <text evidence="4 15">Belongs to the LTN1 family.</text>
</comment>
<dbReference type="SUPFAM" id="SSF48371">
    <property type="entry name" value="ARM repeat"/>
    <property type="match status" value="1"/>
</dbReference>
<dbReference type="GO" id="GO:0005829">
    <property type="term" value="C:cytosol"/>
    <property type="evidence" value="ECO:0007669"/>
    <property type="project" value="UniProtKB-SubCell"/>
</dbReference>
<comment type="catalytic activity">
    <reaction evidence="1 15">
        <text>S-ubiquitinyl-[E2 ubiquitin-conjugating enzyme]-L-cysteine + [acceptor protein]-L-lysine = [E2 ubiquitin-conjugating enzyme]-L-cysteine + N(6)-ubiquitinyl-[acceptor protein]-L-lysine.</text>
        <dbReference type="EC" id="2.3.2.27"/>
    </reaction>
</comment>
<feature type="domain" description="RING-type" evidence="17">
    <location>
        <begin position="1427"/>
        <end position="1474"/>
    </location>
</feature>
<evidence type="ECO:0000313" key="18">
    <source>
        <dbReference type="EMBL" id="CRZ11094.1"/>
    </source>
</evidence>
<comment type="function">
    <text evidence="15">E3 ubiquitin-protein ligase. Component of the ribosome quality control complex (RQC), a ribosome-associated complex that mediates ubiquitination and extraction of incompletely synthesized nascent chains for proteasomal degradation.</text>
</comment>
<name>A0A0H5RQU7_9EUKA</name>
<evidence type="ECO:0000256" key="4">
    <source>
        <dbReference type="ARBA" id="ARBA00007997"/>
    </source>
</evidence>
<keyword evidence="12 15" id="KW-0833">Ubl conjugation pathway</keyword>